<evidence type="ECO:0000313" key="5">
    <source>
        <dbReference type="Proteomes" id="UP000756860"/>
    </source>
</evidence>
<evidence type="ECO:0000259" key="2">
    <source>
        <dbReference type="SMART" id="SM00477"/>
    </source>
</evidence>
<dbReference type="SMART" id="SM00477">
    <property type="entry name" value="NUC"/>
    <property type="match status" value="1"/>
</dbReference>
<reference evidence="4 5" key="1">
    <citation type="submission" date="2021-05" db="EMBL/GenBank/DDBJ databases">
        <title>The draft genome of Geobacter luticola JCM 17780.</title>
        <authorList>
            <person name="Xu Z."/>
            <person name="Masuda Y."/>
            <person name="Itoh H."/>
            <person name="Senoo K."/>
        </authorList>
    </citation>
    <scope>NUCLEOTIDE SEQUENCE [LARGE SCALE GENOMIC DNA]</scope>
    <source>
        <strain evidence="4 5">JCM 17780</strain>
    </source>
</reference>
<keyword evidence="4" id="KW-0378">Hydrolase</keyword>
<evidence type="ECO:0000259" key="3">
    <source>
        <dbReference type="SMART" id="SM00892"/>
    </source>
</evidence>
<dbReference type="PANTHER" id="PTHR13966:SF5">
    <property type="entry name" value="ENDONUCLEASE G, MITOCHONDRIAL"/>
    <property type="match status" value="1"/>
</dbReference>
<dbReference type="PANTHER" id="PTHR13966">
    <property type="entry name" value="ENDONUCLEASE RELATED"/>
    <property type="match status" value="1"/>
</dbReference>
<dbReference type="InterPro" id="IPR040255">
    <property type="entry name" value="Non-specific_endonuclease"/>
</dbReference>
<dbReference type="InterPro" id="IPR044929">
    <property type="entry name" value="DNA/RNA_non-sp_Endonuclease_sf"/>
</dbReference>
<dbReference type="Gene3D" id="3.40.570.10">
    <property type="entry name" value="Extracellular Endonuclease, subunit A"/>
    <property type="match status" value="1"/>
</dbReference>
<dbReference type="InterPro" id="IPR044925">
    <property type="entry name" value="His-Me_finger_sf"/>
</dbReference>
<keyword evidence="4" id="KW-0540">Nuclease</keyword>
<sequence length="268" mass="29772">MCIKRFILVGLTISSLLLSVTGMAAQTGCPDHFANGIAPDVINQNLTTKTREICYSGFAVKHSGVTRTPLYAAEHLTREWILQGKGLKRQSKFHPDENIPRSERAKLHHYARSDYDRGHVAPSADMFDIKSQYECFSLANMVPQIPENNRGPWGGIESAVRMMAKRSGDLYVVTGPIFQGGEVQQIGGAVMVPTKLFKAVYDPLRKEAGAYLIDNDADAQPQKISITELEKVAGISIFPSVEENVKSRLMRLPNPRSFKDRKRKGGRV</sequence>
<feature type="domain" description="ENPP1-3/EXOG-like endonuclease/phosphodiesterase" evidence="2">
    <location>
        <begin position="55"/>
        <end position="244"/>
    </location>
</feature>
<dbReference type="GO" id="GO:0004519">
    <property type="term" value="F:endonuclease activity"/>
    <property type="evidence" value="ECO:0007669"/>
    <property type="project" value="UniProtKB-KW"/>
</dbReference>
<dbReference type="SUPFAM" id="SSF54060">
    <property type="entry name" value="His-Me finger endonucleases"/>
    <property type="match status" value="1"/>
</dbReference>
<accession>A0ABS5SBK3</accession>
<dbReference type="RefSeq" id="WP_214174488.1">
    <property type="nucleotide sequence ID" value="NZ_JAHCVK010000001.1"/>
</dbReference>
<organism evidence="4 5">
    <name type="scientific">Geomobilimonas luticola</name>
    <dbReference type="NCBI Taxonomy" id="1114878"/>
    <lineage>
        <taxon>Bacteria</taxon>
        <taxon>Pseudomonadati</taxon>
        <taxon>Thermodesulfobacteriota</taxon>
        <taxon>Desulfuromonadia</taxon>
        <taxon>Geobacterales</taxon>
        <taxon>Geobacteraceae</taxon>
        <taxon>Geomobilimonas</taxon>
    </lineage>
</organism>
<dbReference type="Proteomes" id="UP000756860">
    <property type="component" value="Unassembled WGS sequence"/>
</dbReference>
<dbReference type="InterPro" id="IPR020821">
    <property type="entry name" value="ENPP1-3/EXOG-like_nuc-like"/>
</dbReference>
<name>A0ABS5SBK3_9BACT</name>
<dbReference type="EMBL" id="JAHCVK010000001">
    <property type="protein sequence ID" value="MBT0652550.1"/>
    <property type="molecule type" value="Genomic_DNA"/>
</dbReference>
<evidence type="ECO:0000313" key="4">
    <source>
        <dbReference type="EMBL" id="MBT0652550.1"/>
    </source>
</evidence>
<evidence type="ECO:0000256" key="1">
    <source>
        <dbReference type="SAM" id="SignalP"/>
    </source>
</evidence>
<feature type="chain" id="PRO_5045364267" evidence="1">
    <location>
        <begin position="25"/>
        <end position="268"/>
    </location>
</feature>
<dbReference type="SMART" id="SM00892">
    <property type="entry name" value="Endonuclease_NS"/>
    <property type="match status" value="1"/>
</dbReference>
<comment type="caution">
    <text evidence="4">The sequence shown here is derived from an EMBL/GenBank/DDBJ whole genome shotgun (WGS) entry which is preliminary data.</text>
</comment>
<keyword evidence="5" id="KW-1185">Reference proteome</keyword>
<dbReference type="Pfam" id="PF01223">
    <property type="entry name" value="Endonuclease_NS"/>
    <property type="match status" value="1"/>
</dbReference>
<gene>
    <name evidence="4" type="ORF">KI810_05745</name>
</gene>
<dbReference type="InterPro" id="IPR001604">
    <property type="entry name" value="Endo_G_ENPP1-like_dom"/>
</dbReference>
<proteinExistence type="predicted"/>
<keyword evidence="4" id="KW-0255">Endonuclease</keyword>
<feature type="domain" description="DNA/RNA non-specific endonuclease/pyrophosphatase/phosphodiesterase" evidence="3">
    <location>
        <begin position="54"/>
        <end position="244"/>
    </location>
</feature>
<feature type="signal peptide" evidence="1">
    <location>
        <begin position="1"/>
        <end position="24"/>
    </location>
</feature>
<protein>
    <submittedName>
        <fullName evidence="4">DNA/RNA non-specific endonuclease</fullName>
    </submittedName>
</protein>
<keyword evidence="1" id="KW-0732">Signal</keyword>